<dbReference type="RefSeq" id="WP_025358757.1">
    <property type="nucleotide sequence ID" value="NZ_BAAABQ010000062.1"/>
</dbReference>
<dbReference type="SMART" id="SM00421">
    <property type="entry name" value="HTH_LUXR"/>
    <property type="match status" value="1"/>
</dbReference>
<dbReference type="PANTHER" id="PTHR43214">
    <property type="entry name" value="TWO-COMPONENT RESPONSE REGULATOR"/>
    <property type="match status" value="1"/>
</dbReference>
<dbReference type="GO" id="GO:0003677">
    <property type="term" value="F:DNA binding"/>
    <property type="evidence" value="ECO:0007669"/>
    <property type="project" value="UniProtKB-KW"/>
</dbReference>
<keyword evidence="2 7" id="KW-0238">DNA-binding</keyword>
<dbReference type="SUPFAM" id="SSF52172">
    <property type="entry name" value="CheY-like"/>
    <property type="match status" value="1"/>
</dbReference>
<comment type="caution">
    <text evidence="7">The sequence shown here is derived from an EMBL/GenBank/DDBJ whole genome shotgun (WGS) entry which is preliminary data.</text>
</comment>
<keyword evidence="4" id="KW-0597">Phosphoprotein</keyword>
<dbReference type="InterPro" id="IPR036388">
    <property type="entry name" value="WH-like_DNA-bd_sf"/>
</dbReference>
<organism evidence="7 8">
    <name type="scientific">Kutzneria viridogrisea</name>
    <dbReference type="NCBI Taxonomy" id="47990"/>
    <lineage>
        <taxon>Bacteria</taxon>
        <taxon>Bacillati</taxon>
        <taxon>Actinomycetota</taxon>
        <taxon>Actinomycetes</taxon>
        <taxon>Pseudonocardiales</taxon>
        <taxon>Pseudonocardiaceae</taxon>
        <taxon>Kutzneria</taxon>
    </lineage>
</organism>
<evidence type="ECO:0000259" key="6">
    <source>
        <dbReference type="PROSITE" id="PS50110"/>
    </source>
</evidence>
<proteinExistence type="predicted"/>
<dbReference type="PROSITE" id="PS50110">
    <property type="entry name" value="RESPONSE_REGULATORY"/>
    <property type="match status" value="1"/>
</dbReference>
<keyword evidence="8" id="KW-1185">Reference proteome</keyword>
<gene>
    <name evidence="7" type="ORF">BC739_000882</name>
</gene>
<evidence type="ECO:0000256" key="3">
    <source>
        <dbReference type="ARBA" id="ARBA00023163"/>
    </source>
</evidence>
<dbReference type="SUPFAM" id="SSF46894">
    <property type="entry name" value="C-terminal effector domain of the bipartite response regulators"/>
    <property type="match status" value="1"/>
</dbReference>
<dbReference type="Pfam" id="PF00196">
    <property type="entry name" value="GerE"/>
    <property type="match status" value="1"/>
</dbReference>
<evidence type="ECO:0000259" key="5">
    <source>
        <dbReference type="PROSITE" id="PS50043"/>
    </source>
</evidence>
<evidence type="ECO:0000256" key="4">
    <source>
        <dbReference type="PROSITE-ProRule" id="PRU00169"/>
    </source>
</evidence>
<dbReference type="PROSITE" id="PS50043">
    <property type="entry name" value="HTH_LUXR_2"/>
    <property type="match status" value="1"/>
</dbReference>
<keyword evidence="3" id="KW-0804">Transcription</keyword>
<evidence type="ECO:0000313" key="8">
    <source>
        <dbReference type="Proteomes" id="UP000517916"/>
    </source>
</evidence>
<evidence type="ECO:0000256" key="1">
    <source>
        <dbReference type="ARBA" id="ARBA00023015"/>
    </source>
</evidence>
<feature type="modified residue" description="4-aspartylphosphate" evidence="4">
    <location>
        <position position="63"/>
    </location>
</feature>
<feature type="domain" description="HTH luxR-type" evidence="5">
    <location>
        <begin position="146"/>
        <end position="211"/>
    </location>
</feature>
<dbReference type="InterPro" id="IPR039420">
    <property type="entry name" value="WalR-like"/>
</dbReference>
<keyword evidence="1" id="KW-0805">Transcription regulation</keyword>
<accession>A0ABR6BA40</accession>
<dbReference type="InterPro" id="IPR001789">
    <property type="entry name" value="Sig_transdc_resp-reg_receiver"/>
</dbReference>
<feature type="domain" description="Response regulatory" evidence="6">
    <location>
        <begin position="12"/>
        <end position="128"/>
    </location>
</feature>
<dbReference type="CDD" id="cd06170">
    <property type="entry name" value="LuxR_C_like"/>
    <property type="match status" value="1"/>
</dbReference>
<dbReference type="InterPro" id="IPR000792">
    <property type="entry name" value="Tscrpt_reg_LuxR_C"/>
</dbReference>
<dbReference type="Gene3D" id="1.10.10.10">
    <property type="entry name" value="Winged helix-like DNA-binding domain superfamily/Winged helix DNA-binding domain"/>
    <property type="match status" value="1"/>
</dbReference>
<protein>
    <submittedName>
        <fullName evidence="7">DNA-binding NarL/FixJ family response regulator</fullName>
    </submittedName>
</protein>
<dbReference type="EMBL" id="JACJID010000001">
    <property type="protein sequence ID" value="MBA8923685.1"/>
    <property type="molecule type" value="Genomic_DNA"/>
</dbReference>
<evidence type="ECO:0000256" key="2">
    <source>
        <dbReference type="ARBA" id="ARBA00023125"/>
    </source>
</evidence>
<reference evidence="7 8" key="1">
    <citation type="submission" date="2020-08" db="EMBL/GenBank/DDBJ databases">
        <title>Genomic Encyclopedia of Archaeal and Bacterial Type Strains, Phase II (KMG-II): from individual species to whole genera.</title>
        <authorList>
            <person name="Goeker M."/>
        </authorList>
    </citation>
    <scope>NUCLEOTIDE SEQUENCE [LARGE SCALE GENOMIC DNA]</scope>
    <source>
        <strain evidence="7 8">DSM 43850</strain>
    </source>
</reference>
<dbReference type="InterPro" id="IPR011006">
    <property type="entry name" value="CheY-like_superfamily"/>
</dbReference>
<sequence>MKTHVRFTGILRVLAIDATPLVRVGLRIVIEQAAGLEWLGATDNPNELRRGLSTLLPHIVIVDGAVDPYGHLVRDLVGENPRLTVVALLHDHQRTDVWLRTVRDAGAHGVVRRDAAPSSLVTAVVSAYTTRRFIDPGLRVAGHRGPDNADTLLTPRQHEILRMIASGIREATIAEKLFVSPATVRTHIKQLRGRLGARDRAHAIARAFSLGLLPLPTNVTGSVDLPALAD</sequence>
<dbReference type="InterPro" id="IPR016032">
    <property type="entry name" value="Sig_transdc_resp-reg_C-effctor"/>
</dbReference>
<evidence type="ECO:0000313" key="7">
    <source>
        <dbReference type="EMBL" id="MBA8923685.1"/>
    </source>
</evidence>
<dbReference type="PRINTS" id="PR00038">
    <property type="entry name" value="HTHLUXR"/>
</dbReference>
<dbReference type="Proteomes" id="UP000517916">
    <property type="component" value="Unassembled WGS sequence"/>
</dbReference>
<dbReference type="PANTHER" id="PTHR43214:SF24">
    <property type="entry name" value="TRANSCRIPTIONAL REGULATORY PROTEIN NARL-RELATED"/>
    <property type="match status" value="1"/>
</dbReference>
<dbReference type="Gene3D" id="3.40.50.2300">
    <property type="match status" value="1"/>
</dbReference>
<name>A0ABR6BA40_9PSEU</name>